<dbReference type="PANTHER" id="PTHR41523:SF8">
    <property type="entry name" value="ETHYLENE RESPONSE SENSOR PROTEIN"/>
    <property type="match status" value="1"/>
</dbReference>
<keyword evidence="4" id="KW-0808">Transferase</keyword>
<keyword evidence="6 10" id="KW-0418">Kinase</keyword>
<protein>
    <recommendedName>
        <fullName evidence="2">histidine kinase</fullName>
        <ecNumber evidence="2">2.7.13.3</ecNumber>
    </recommendedName>
</protein>
<dbReference type="Pfam" id="PF07568">
    <property type="entry name" value="HisKA_2"/>
    <property type="match status" value="1"/>
</dbReference>
<evidence type="ECO:0000256" key="1">
    <source>
        <dbReference type="ARBA" id="ARBA00000085"/>
    </source>
</evidence>
<feature type="domain" description="Signal transduction histidine kinase subgroup 2 dimerisation and phosphoacceptor" evidence="9">
    <location>
        <begin position="373"/>
        <end position="445"/>
    </location>
</feature>
<keyword evidence="11" id="KW-1185">Reference proteome</keyword>
<comment type="caution">
    <text evidence="10">The sequence shown here is derived from an EMBL/GenBank/DDBJ whole genome shotgun (WGS) entry which is preliminary data.</text>
</comment>
<keyword evidence="5" id="KW-0547">Nucleotide-binding</keyword>
<keyword evidence="3" id="KW-0597">Phosphoprotein</keyword>
<keyword evidence="8" id="KW-0472">Membrane</keyword>
<dbReference type="Proteomes" id="UP001553161">
    <property type="component" value="Unassembled WGS sequence"/>
</dbReference>
<keyword evidence="8" id="KW-0812">Transmembrane</keyword>
<dbReference type="PANTHER" id="PTHR41523">
    <property type="entry name" value="TWO-COMPONENT SYSTEM SENSOR PROTEIN"/>
    <property type="match status" value="1"/>
</dbReference>
<comment type="catalytic activity">
    <reaction evidence="1">
        <text>ATP + protein L-histidine = ADP + protein N-phospho-L-histidine.</text>
        <dbReference type="EC" id="2.7.13.3"/>
    </reaction>
</comment>
<dbReference type="InterPro" id="IPR036890">
    <property type="entry name" value="HATPase_C_sf"/>
</dbReference>
<dbReference type="EC" id="2.7.13.3" evidence="2"/>
<gene>
    <name evidence="10" type="ORF">AB0T83_10460</name>
</gene>
<keyword evidence="8" id="KW-1133">Transmembrane helix</keyword>
<proteinExistence type="predicted"/>
<evidence type="ECO:0000256" key="6">
    <source>
        <dbReference type="ARBA" id="ARBA00022777"/>
    </source>
</evidence>
<dbReference type="EMBL" id="JBFBVU010000011">
    <property type="protein sequence ID" value="MEV8467200.1"/>
    <property type="molecule type" value="Genomic_DNA"/>
</dbReference>
<evidence type="ECO:0000256" key="5">
    <source>
        <dbReference type="ARBA" id="ARBA00022741"/>
    </source>
</evidence>
<dbReference type="RefSeq" id="WP_366192977.1">
    <property type="nucleotide sequence ID" value="NZ_JBFBVU010000011.1"/>
</dbReference>
<evidence type="ECO:0000256" key="2">
    <source>
        <dbReference type="ARBA" id="ARBA00012438"/>
    </source>
</evidence>
<feature type="transmembrane region" description="Helical" evidence="8">
    <location>
        <begin position="20"/>
        <end position="40"/>
    </location>
</feature>
<evidence type="ECO:0000256" key="8">
    <source>
        <dbReference type="SAM" id="Phobius"/>
    </source>
</evidence>
<name>A0ABV3L6P0_9RHOB</name>
<accession>A0ABV3L6P0</accession>
<dbReference type="SUPFAM" id="SSF55874">
    <property type="entry name" value="ATPase domain of HSP90 chaperone/DNA topoisomerase II/histidine kinase"/>
    <property type="match status" value="1"/>
</dbReference>
<keyword evidence="7" id="KW-0067">ATP-binding</keyword>
<evidence type="ECO:0000259" key="9">
    <source>
        <dbReference type="Pfam" id="PF07568"/>
    </source>
</evidence>
<evidence type="ECO:0000256" key="4">
    <source>
        <dbReference type="ARBA" id="ARBA00022679"/>
    </source>
</evidence>
<dbReference type="GO" id="GO:0016301">
    <property type="term" value="F:kinase activity"/>
    <property type="evidence" value="ECO:0007669"/>
    <property type="project" value="UniProtKB-KW"/>
</dbReference>
<evidence type="ECO:0000256" key="7">
    <source>
        <dbReference type="ARBA" id="ARBA00022840"/>
    </source>
</evidence>
<reference evidence="10 11" key="1">
    <citation type="submission" date="2024-07" db="EMBL/GenBank/DDBJ databases">
        <authorList>
            <person name="Kang M."/>
        </authorList>
    </citation>
    <scope>NUCLEOTIDE SEQUENCE [LARGE SCALE GENOMIC DNA]</scope>
    <source>
        <strain evidence="10 11">DFM31</strain>
    </source>
</reference>
<feature type="transmembrane region" description="Helical" evidence="8">
    <location>
        <begin position="282"/>
        <end position="302"/>
    </location>
</feature>
<evidence type="ECO:0000313" key="11">
    <source>
        <dbReference type="Proteomes" id="UP001553161"/>
    </source>
</evidence>
<dbReference type="Gene3D" id="3.30.565.10">
    <property type="entry name" value="Histidine kinase-like ATPase, C-terminal domain"/>
    <property type="match status" value="1"/>
</dbReference>
<evidence type="ECO:0000256" key="3">
    <source>
        <dbReference type="ARBA" id="ARBA00022553"/>
    </source>
</evidence>
<dbReference type="InterPro" id="IPR011495">
    <property type="entry name" value="Sig_transdc_His_kin_sub2_dim/P"/>
</dbReference>
<dbReference type="Gene3D" id="3.30.450.20">
    <property type="entry name" value="PAS domain"/>
    <property type="match status" value="1"/>
</dbReference>
<organism evidence="10 11">
    <name type="scientific">Meridianimarinicoccus marinus</name>
    <dbReference type="NCBI Taxonomy" id="3231483"/>
    <lineage>
        <taxon>Bacteria</taxon>
        <taxon>Pseudomonadati</taxon>
        <taxon>Pseudomonadota</taxon>
        <taxon>Alphaproteobacteria</taxon>
        <taxon>Rhodobacterales</taxon>
        <taxon>Paracoccaceae</taxon>
        <taxon>Meridianimarinicoccus</taxon>
    </lineage>
</organism>
<evidence type="ECO:0000313" key="10">
    <source>
        <dbReference type="EMBL" id="MEV8467200.1"/>
    </source>
</evidence>
<sequence>MSGREPARRRSLQPRLAVQLALVLSIAILPLGLISVYQTYTVLKERQSLSTAALLEETQRAVSDSREVIRTAVGAAETLAILVSASEFTDDACTAAMDQIAEQSRWILFAGYRDRARGLVCSSKDLNGDEDPLTALPAAKSAVEDIEMKPLALLSGVATVNITVPVLRNGNFLGTVWVAVPAEALNDALARAAPEVDLVLFQSEGEIIATEEYADDRRSVLPQGRTLEDLAREGRQTFRDKNRQGLTRDFAIAPIVEGRVIALGSWEPREFGLTLASYKRLMALYFPIVMWVVAITVAYVGVQRLVIRHVRRLQSWMRLYSSGQAGLDNARLDNAPEELEVVAEAFRAMTRRLSEQERLLEADLEEKTLLLREVHHRVKNNLQLISSMLNMQIRATDSPEAKRLLRRVQDRVMALSAIHRYLYLARKLSSLRADELLEEIIQQLVVVGTLEDSGHQIRVSTALDPVEISPDQSVPLSLLATEAAINAVKYCGATGDAPAWIDIALRRLDGDRVSLSVVNSRAPDTGNTPADMPRGSGLGARLIQSFVAQLNGTREVVEHPDRYEMHVVFPLSWAQDDEDAPLA</sequence>